<evidence type="ECO:0000313" key="2">
    <source>
        <dbReference type="Proteomes" id="UP000006882"/>
    </source>
</evidence>
<gene>
    <name evidence="1" type="ORF">PRUPE_7G044600</name>
</gene>
<dbReference type="EMBL" id="CM007657">
    <property type="protein sequence ID" value="ONH94991.1"/>
    <property type="molecule type" value="Genomic_DNA"/>
</dbReference>
<reference evidence="1 2" key="1">
    <citation type="journal article" date="2013" name="Nat. Genet.">
        <title>The high-quality draft genome of peach (Prunus persica) identifies unique patterns of genetic diversity, domestication and genome evolution.</title>
        <authorList>
            <consortium name="International Peach Genome Initiative"/>
            <person name="Verde I."/>
            <person name="Abbott A.G."/>
            <person name="Scalabrin S."/>
            <person name="Jung S."/>
            <person name="Shu S."/>
            <person name="Marroni F."/>
            <person name="Zhebentyayeva T."/>
            <person name="Dettori M.T."/>
            <person name="Grimwood J."/>
            <person name="Cattonaro F."/>
            <person name="Zuccolo A."/>
            <person name="Rossini L."/>
            <person name="Jenkins J."/>
            <person name="Vendramin E."/>
            <person name="Meisel L.A."/>
            <person name="Decroocq V."/>
            <person name="Sosinski B."/>
            <person name="Prochnik S."/>
            <person name="Mitros T."/>
            <person name="Policriti A."/>
            <person name="Cipriani G."/>
            <person name="Dondini L."/>
            <person name="Ficklin S."/>
            <person name="Goodstein D.M."/>
            <person name="Xuan P."/>
            <person name="Del Fabbro C."/>
            <person name="Aramini V."/>
            <person name="Copetti D."/>
            <person name="Gonzalez S."/>
            <person name="Horner D.S."/>
            <person name="Falchi R."/>
            <person name="Lucas S."/>
            <person name="Mica E."/>
            <person name="Maldonado J."/>
            <person name="Lazzari B."/>
            <person name="Bielenberg D."/>
            <person name="Pirona R."/>
            <person name="Miculan M."/>
            <person name="Barakat A."/>
            <person name="Testolin R."/>
            <person name="Stella A."/>
            <person name="Tartarini S."/>
            <person name="Tonutti P."/>
            <person name="Arus P."/>
            <person name="Orellana A."/>
            <person name="Wells C."/>
            <person name="Main D."/>
            <person name="Vizzotto G."/>
            <person name="Silva H."/>
            <person name="Salamini F."/>
            <person name="Schmutz J."/>
            <person name="Morgante M."/>
            <person name="Rokhsar D.S."/>
        </authorList>
    </citation>
    <scope>NUCLEOTIDE SEQUENCE [LARGE SCALE GENOMIC DNA]</scope>
    <source>
        <strain evidence="2">cv. Nemared</strain>
    </source>
</reference>
<name>A0A251N6L6_PRUPE</name>
<keyword evidence="2" id="KW-1185">Reference proteome</keyword>
<sequence length="103" mass="11261">MHEKGLVRVQLKFKADMASSSLSITTLDFGRNKSTFVLKASNEASNASRALSHGVRMTASLLYLNGAAALRLTCLSKAFCHDFSQGIKERRSSCKCTIYLSLV</sequence>
<evidence type="ECO:0000313" key="1">
    <source>
        <dbReference type="EMBL" id="ONH94991.1"/>
    </source>
</evidence>
<organism evidence="1 2">
    <name type="scientific">Prunus persica</name>
    <name type="common">Peach</name>
    <name type="synonym">Amygdalus persica</name>
    <dbReference type="NCBI Taxonomy" id="3760"/>
    <lineage>
        <taxon>Eukaryota</taxon>
        <taxon>Viridiplantae</taxon>
        <taxon>Streptophyta</taxon>
        <taxon>Embryophyta</taxon>
        <taxon>Tracheophyta</taxon>
        <taxon>Spermatophyta</taxon>
        <taxon>Magnoliopsida</taxon>
        <taxon>eudicotyledons</taxon>
        <taxon>Gunneridae</taxon>
        <taxon>Pentapetalae</taxon>
        <taxon>rosids</taxon>
        <taxon>fabids</taxon>
        <taxon>Rosales</taxon>
        <taxon>Rosaceae</taxon>
        <taxon>Amygdaloideae</taxon>
        <taxon>Amygdaleae</taxon>
        <taxon>Prunus</taxon>
    </lineage>
</organism>
<dbReference type="AlphaFoldDB" id="A0A251N6L6"/>
<protein>
    <submittedName>
        <fullName evidence="1">Uncharacterized protein</fullName>
    </submittedName>
</protein>
<dbReference type="Gramene" id="ONH94991">
    <property type="protein sequence ID" value="ONH94991"/>
    <property type="gene ID" value="PRUPE_7G044600"/>
</dbReference>
<accession>A0A251N6L6</accession>
<proteinExistence type="predicted"/>
<dbReference type="Proteomes" id="UP000006882">
    <property type="component" value="Chromosome G7"/>
</dbReference>